<comment type="caution">
    <text evidence="1">The sequence shown here is derived from an EMBL/GenBank/DDBJ whole genome shotgun (WGS) entry which is preliminary data.</text>
</comment>
<sequence>MFNTKVVQPSRLDPETRFKFRCHPGVTCFTKCCSNIDIMLTPYDVLRLKNRLGLTSDKFIEDYTFMRTDDKS</sequence>
<dbReference type="AlphaFoldDB" id="A0A0F8XPQ6"/>
<protein>
    <recommendedName>
        <fullName evidence="2">YkgJ family cysteine cluster protein</fullName>
    </recommendedName>
</protein>
<name>A0A0F8XPQ6_9ZZZZ</name>
<gene>
    <name evidence="1" type="ORF">LCGC14_2918850</name>
</gene>
<reference evidence="1" key="1">
    <citation type="journal article" date="2015" name="Nature">
        <title>Complex archaea that bridge the gap between prokaryotes and eukaryotes.</title>
        <authorList>
            <person name="Spang A."/>
            <person name="Saw J.H."/>
            <person name="Jorgensen S.L."/>
            <person name="Zaremba-Niedzwiedzka K."/>
            <person name="Martijn J."/>
            <person name="Lind A.E."/>
            <person name="van Eijk R."/>
            <person name="Schleper C."/>
            <person name="Guy L."/>
            <person name="Ettema T.J."/>
        </authorList>
    </citation>
    <scope>NUCLEOTIDE SEQUENCE</scope>
</reference>
<dbReference type="EMBL" id="LAZR01057952">
    <property type="protein sequence ID" value="KKK70948.1"/>
    <property type="molecule type" value="Genomic_DNA"/>
</dbReference>
<feature type="non-terminal residue" evidence="1">
    <location>
        <position position="72"/>
    </location>
</feature>
<accession>A0A0F8XPQ6</accession>
<proteinExistence type="predicted"/>
<evidence type="ECO:0008006" key="2">
    <source>
        <dbReference type="Google" id="ProtNLM"/>
    </source>
</evidence>
<evidence type="ECO:0000313" key="1">
    <source>
        <dbReference type="EMBL" id="KKK70948.1"/>
    </source>
</evidence>
<organism evidence="1">
    <name type="scientific">marine sediment metagenome</name>
    <dbReference type="NCBI Taxonomy" id="412755"/>
    <lineage>
        <taxon>unclassified sequences</taxon>
        <taxon>metagenomes</taxon>
        <taxon>ecological metagenomes</taxon>
    </lineage>
</organism>